<comment type="caution">
    <text evidence="1">The sequence shown here is derived from an EMBL/GenBank/DDBJ whole genome shotgun (WGS) entry which is preliminary data.</text>
</comment>
<organism evidence="1 2">
    <name type="scientific">Phlebia brevispora</name>
    <dbReference type="NCBI Taxonomy" id="194682"/>
    <lineage>
        <taxon>Eukaryota</taxon>
        <taxon>Fungi</taxon>
        <taxon>Dikarya</taxon>
        <taxon>Basidiomycota</taxon>
        <taxon>Agaricomycotina</taxon>
        <taxon>Agaricomycetes</taxon>
        <taxon>Polyporales</taxon>
        <taxon>Meruliaceae</taxon>
        <taxon>Phlebia</taxon>
    </lineage>
</organism>
<evidence type="ECO:0000313" key="2">
    <source>
        <dbReference type="Proteomes" id="UP001148662"/>
    </source>
</evidence>
<gene>
    <name evidence="1" type="ORF">NM688_g3367</name>
</gene>
<keyword evidence="2" id="KW-1185">Reference proteome</keyword>
<proteinExistence type="predicted"/>
<reference evidence="1" key="1">
    <citation type="submission" date="2022-07" db="EMBL/GenBank/DDBJ databases">
        <title>Genome Sequence of Phlebia brevispora.</title>
        <authorList>
            <person name="Buettner E."/>
        </authorList>
    </citation>
    <scope>NUCLEOTIDE SEQUENCE</scope>
    <source>
        <strain evidence="1">MPL23</strain>
    </source>
</reference>
<name>A0ACC1T638_9APHY</name>
<dbReference type="Proteomes" id="UP001148662">
    <property type="component" value="Unassembled WGS sequence"/>
</dbReference>
<evidence type="ECO:0000313" key="1">
    <source>
        <dbReference type="EMBL" id="KAJ3553912.1"/>
    </source>
</evidence>
<dbReference type="EMBL" id="JANHOG010000484">
    <property type="protein sequence ID" value="KAJ3553912.1"/>
    <property type="molecule type" value="Genomic_DNA"/>
</dbReference>
<accession>A0ACC1T638</accession>
<protein>
    <submittedName>
        <fullName evidence="1">Uncharacterized protein</fullName>
    </submittedName>
</protein>
<sequence length="381" mass="43151">MKLQPAEAAAIRDRIMQEMLALEDERMQRMRENRVGEGILTLGDTRGDLKTAEDEGIIRRELSKADPSAVVMGESWAAKKVNSQLLRTNWDCVSVIVKTGGDLRQEQLAVQLIQEFEKIWKDENCACWVRYFRILITGKDSGLVETITDAVSIHSIKKAEYARRLATGRLGHVSLWDHFKSAYGDPVSAKFARAQRNFAKSLAGYSIVTYLLQIKDRHNGNILLDREGHLIHIDFGFMLSNSPGNIGFEAAPFKLPLEYIEVLGGISSEAYMEFKRLFKEGFEAARKHCDRIITLVELMQKGFFSFIISQPTNITHTAVDSTLPCFAALGEQTASQLRERFQQGLTQAAVEEHVERLIDTSLGSNWTRLYDSYQYYSQSIL</sequence>